<dbReference type="RefSeq" id="WP_153863256.1">
    <property type="nucleotide sequence ID" value="NZ_WJQS01000003.1"/>
</dbReference>
<evidence type="ECO:0000313" key="7">
    <source>
        <dbReference type="EMBL" id="MRI84995.1"/>
    </source>
</evidence>
<evidence type="ECO:0000256" key="4">
    <source>
        <dbReference type="ARBA" id="ARBA00022989"/>
    </source>
</evidence>
<dbReference type="EMBL" id="WJQS01000003">
    <property type="protein sequence ID" value="MRI84995.1"/>
    <property type="molecule type" value="Genomic_DNA"/>
</dbReference>
<feature type="transmembrane region" description="Helical" evidence="6">
    <location>
        <begin position="17"/>
        <end position="34"/>
    </location>
</feature>
<feature type="transmembrane region" description="Helical" evidence="6">
    <location>
        <begin position="119"/>
        <end position="138"/>
    </location>
</feature>
<keyword evidence="8" id="KW-1185">Reference proteome</keyword>
<feature type="transmembrane region" description="Helical" evidence="6">
    <location>
        <begin position="444"/>
        <end position="465"/>
    </location>
</feature>
<keyword evidence="3 6" id="KW-0812">Transmembrane</keyword>
<reference evidence="7 8" key="1">
    <citation type="submission" date="2019-11" db="EMBL/GenBank/DDBJ databases">
        <title>Characterisation of Fundicoccus ignavus gen. nov. sp. nov., a novel genus of the family Aerococcaceae isolated from bulk tank milk.</title>
        <authorList>
            <person name="Siebert A."/>
            <person name="Huptas C."/>
            <person name="Wenning M."/>
            <person name="Scherer S."/>
            <person name="Doll E.V."/>
        </authorList>
    </citation>
    <scope>NUCLEOTIDE SEQUENCE [LARGE SCALE GENOMIC DNA]</scope>
    <source>
        <strain evidence="7 8">WS4759</strain>
    </source>
</reference>
<feature type="transmembrane region" description="Helical" evidence="6">
    <location>
        <begin position="418"/>
        <end position="437"/>
    </location>
</feature>
<feature type="transmembrane region" description="Helical" evidence="6">
    <location>
        <begin position="80"/>
        <end position="98"/>
    </location>
</feature>
<name>A0A6I2GN97_9LACT</name>
<evidence type="ECO:0000256" key="5">
    <source>
        <dbReference type="ARBA" id="ARBA00023136"/>
    </source>
</evidence>
<evidence type="ECO:0000256" key="6">
    <source>
        <dbReference type="SAM" id="Phobius"/>
    </source>
</evidence>
<organism evidence="7 8">
    <name type="scientific">Fundicoccus ignavus</name>
    <dbReference type="NCBI Taxonomy" id="2664442"/>
    <lineage>
        <taxon>Bacteria</taxon>
        <taxon>Bacillati</taxon>
        <taxon>Bacillota</taxon>
        <taxon>Bacilli</taxon>
        <taxon>Lactobacillales</taxon>
        <taxon>Aerococcaceae</taxon>
        <taxon>Fundicoccus</taxon>
    </lineage>
</organism>
<dbReference type="Pfam" id="PF03606">
    <property type="entry name" value="DcuC"/>
    <property type="match status" value="1"/>
</dbReference>
<evidence type="ECO:0000313" key="8">
    <source>
        <dbReference type="Proteomes" id="UP000430975"/>
    </source>
</evidence>
<gene>
    <name evidence="7" type="ORF">GIY09_03755</name>
</gene>
<feature type="transmembrane region" description="Helical" evidence="6">
    <location>
        <begin position="144"/>
        <end position="166"/>
    </location>
</feature>
<evidence type="ECO:0000256" key="2">
    <source>
        <dbReference type="ARBA" id="ARBA00022475"/>
    </source>
</evidence>
<dbReference type="InterPro" id="IPR018385">
    <property type="entry name" value="C4_dicarb_anaerob_car-like"/>
</dbReference>
<dbReference type="GO" id="GO:0005886">
    <property type="term" value="C:plasma membrane"/>
    <property type="evidence" value="ECO:0007669"/>
    <property type="project" value="UniProtKB-SubCell"/>
</dbReference>
<feature type="transmembrane region" description="Helical" evidence="6">
    <location>
        <begin position="173"/>
        <end position="192"/>
    </location>
</feature>
<proteinExistence type="predicted"/>
<dbReference type="PANTHER" id="PTHR43652">
    <property type="entry name" value="BASIC AMINO ACID ANTIPORTER YFCC-RELATED"/>
    <property type="match status" value="1"/>
</dbReference>
<evidence type="ECO:0000256" key="1">
    <source>
        <dbReference type="ARBA" id="ARBA00004651"/>
    </source>
</evidence>
<dbReference type="Proteomes" id="UP000430975">
    <property type="component" value="Unassembled WGS sequence"/>
</dbReference>
<dbReference type="AlphaFoldDB" id="A0A6I2GN97"/>
<feature type="transmembrane region" description="Helical" evidence="6">
    <location>
        <begin position="290"/>
        <end position="310"/>
    </location>
</feature>
<sequence length="470" mass="50475">MVTEQVKTKDNKGMHPWVILLIMLVLAVIAGYLIPSGVYDRVITPDGRTAVDPDTFRFVSENNLTLTGIMTAIPRGIKESIDVIIITFMIGGAFGVIKKTGMLKLGVAALVKTFEDKKLAIIFVLTAVFVVITGFIGVPELALIYIPVLMPLLLALGFDSMVTVAISLTGTAAGFSAAWSAPATVGLGHLLADLPLYSGMGLRIITAIVLMLISCIYIAVYSKKIMKDPQASSVYEQDLVLQRELRENESKNDVVYPRVRLAGLLAILLFIGLIFGVILFSWSFSEMSGYFILLGVIPGIVAGLSLNEVLDSFVDGLIEMIVGAFVIGIARSIAVVLTDAMVMDTIIMYLARFVVALPSQIASIGILTVTTLFNGVIASGSGKAVIALPIMLPLADISSVTRQTTILAYQLGDGITNILWPASGYFMAALAIGNISYKKWMKWALPLLLIWLAAAAIIVVIASYINYGPF</sequence>
<evidence type="ECO:0000256" key="3">
    <source>
        <dbReference type="ARBA" id="ARBA00022692"/>
    </source>
</evidence>
<feature type="transmembrane region" description="Helical" evidence="6">
    <location>
        <begin position="349"/>
        <end position="373"/>
    </location>
</feature>
<feature type="transmembrane region" description="Helical" evidence="6">
    <location>
        <begin position="317"/>
        <end position="337"/>
    </location>
</feature>
<feature type="transmembrane region" description="Helical" evidence="6">
    <location>
        <begin position="261"/>
        <end position="284"/>
    </location>
</feature>
<protein>
    <submittedName>
        <fullName evidence="7">YfcC family protein</fullName>
    </submittedName>
</protein>
<accession>A0A6I2GN97</accession>
<dbReference type="PANTHER" id="PTHR43652:SF2">
    <property type="entry name" value="BASIC AMINO ACID ANTIPORTER YFCC-RELATED"/>
    <property type="match status" value="1"/>
</dbReference>
<comment type="caution">
    <text evidence="7">The sequence shown here is derived from an EMBL/GenBank/DDBJ whole genome shotgun (WGS) entry which is preliminary data.</text>
</comment>
<feature type="transmembrane region" description="Helical" evidence="6">
    <location>
        <begin position="204"/>
        <end position="222"/>
    </location>
</feature>
<comment type="subcellular location">
    <subcellularLocation>
        <location evidence="1">Cell membrane</location>
        <topology evidence="1">Multi-pass membrane protein</topology>
    </subcellularLocation>
</comment>
<keyword evidence="5 6" id="KW-0472">Membrane</keyword>
<keyword evidence="2" id="KW-1003">Cell membrane</keyword>
<dbReference type="InterPro" id="IPR051679">
    <property type="entry name" value="DASS-Related_Transporters"/>
</dbReference>
<keyword evidence="4 6" id="KW-1133">Transmembrane helix</keyword>